<sequence>MTANTRLKAAIAEEHPNWVAPRECQEQATRQGMLLAIAAGIVALPLGRKAGLDKNKALFAALGKYLATLKEKIPFVFTLFFYIGLSGITGYASSKIIFETCRSVT</sequence>
<dbReference type="AlphaFoldDB" id="A0A1X2GWY1"/>
<protein>
    <submittedName>
        <fullName evidence="2">Uncharacterized protein</fullName>
    </submittedName>
</protein>
<keyword evidence="3" id="KW-1185">Reference proteome</keyword>
<keyword evidence="1" id="KW-0812">Transmembrane</keyword>
<dbReference type="OrthoDB" id="2251921at2759"/>
<dbReference type="EMBL" id="MCGT01000001">
    <property type="protein sequence ID" value="ORX62532.1"/>
    <property type="molecule type" value="Genomic_DNA"/>
</dbReference>
<dbReference type="Proteomes" id="UP000242146">
    <property type="component" value="Unassembled WGS sequence"/>
</dbReference>
<evidence type="ECO:0000256" key="1">
    <source>
        <dbReference type="SAM" id="Phobius"/>
    </source>
</evidence>
<reference evidence="2 3" key="1">
    <citation type="submission" date="2016-07" db="EMBL/GenBank/DDBJ databases">
        <title>Pervasive Adenine N6-methylation of Active Genes in Fungi.</title>
        <authorList>
            <consortium name="DOE Joint Genome Institute"/>
            <person name="Mondo S.J."/>
            <person name="Dannebaum R.O."/>
            <person name="Kuo R.C."/>
            <person name="Labutti K."/>
            <person name="Haridas S."/>
            <person name="Kuo A."/>
            <person name="Salamov A."/>
            <person name="Ahrendt S.R."/>
            <person name="Lipzen A."/>
            <person name="Sullivan W."/>
            <person name="Andreopoulos W.B."/>
            <person name="Clum A."/>
            <person name="Lindquist E."/>
            <person name="Daum C."/>
            <person name="Ramamoorthy G.K."/>
            <person name="Gryganskyi A."/>
            <person name="Culley D."/>
            <person name="Magnuson J.K."/>
            <person name="James T.Y."/>
            <person name="O'Malley M.A."/>
            <person name="Stajich J.E."/>
            <person name="Spatafora J.W."/>
            <person name="Visel A."/>
            <person name="Grigoriev I.V."/>
        </authorList>
    </citation>
    <scope>NUCLEOTIDE SEQUENCE [LARGE SCALE GENOMIC DNA]</scope>
    <source>
        <strain evidence="2 3">NRRL 3301</strain>
    </source>
</reference>
<name>A0A1X2GWY1_9FUNG</name>
<accession>A0A1X2GWY1</accession>
<proteinExistence type="predicted"/>
<comment type="caution">
    <text evidence="2">The sequence shown here is derived from an EMBL/GenBank/DDBJ whole genome shotgun (WGS) entry which is preliminary data.</text>
</comment>
<gene>
    <name evidence="2" type="ORF">DM01DRAFT_1000151</name>
</gene>
<keyword evidence="1" id="KW-1133">Transmembrane helix</keyword>
<feature type="transmembrane region" description="Helical" evidence="1">
    <location>
        <begin position="72"/>
        <end position="92"/>
    </location>
</feature>
<evidence type="ECO:0000313" key="2">
    <source>
        <dbReference type="EMBL" id="ORX62532.1"/>
    </source>
</evidence>
<organism evidence="2 3">
    <name type="scientific">Hesseltinella vesiculosa</name>
    <dbReference type="NCBI Taxonomy" id="101127"/>
    <lineage>
        <taxon>Eukaryota</taxon>
        <taxon>Fungi</taxon>
        <taxon>Fungi incertae sedis</taxon>
        <taxon>Mucoromycota</taxon>
        <taxon>Mucoromycotina</taxon>
        <taxon>Mucoromycetes</taxon>
        <taxon>Mucorales</taxon>
        <taxon>Cunninghamellaceae</taxon>
        <taxon>Hesseltinella</taxon>
    </lineage>
</organism>
<evidence type="ECO:0000313" key="3">
    <source>
        <dbReference type="Proteomes" id="UP000242146"/>
    </source>
</evidence>
<keyword evidence="1" id="KW-0472">Membrane</keyword>